<accession>G4YW08</accession>
<keyword evidence="1" id="KW-1133">Transmembrane helix</keyword>
<dbReference type="GeneID" id="20643379"/>
<name>G4YW08_PHYSP</name>
<dbReference type="RefSeq" id="XP_009519679.1">
    <property type="nucleotide sequence ID" value="XM_009521384.1"/>
</dbReference>
<gene>
    <name evidence="2" type="ORF">PHYSODRAFT_311395</name>
</gene>
<evidence type="ECO:0000313" key="2">
    <source>
        <dbReference type="EMBL" id="EGZ24391.1"/>
    </source>
</evidence>
<reference evidence="2 3" key="1">
    <citation type="journal article" date="2006" name="Science">
        <title>Phytophthora genome sequences uncover evolutionary origins and mechanisms of pathogenesis.</title>
        <authorList>
            <person name="Tyler B.M."/>
            <person name="Tripathy S."/>
            <person name="Zhang X."/>
            <person name="Dehal P."/>
            <person name="Jiang R.H."/>
            <person name="Aerts A."/>
            <person name="Arredondo F.D."/>
            <person name="Baxter L."/>
            <person name="Bensasson D."/>
            <person name="Beynon J.L."/>
            <person name="Chapman J."/>
            <person name="Damasceno C.M."/>
            <person name="Dorrance A.E."/>
            <person name="Dou D."/>
            <person name="Dickerman A.W."/>
            <person name="Dubchak I.L."/>
            <person name="Garbelotto M."/>
            <person name="Gijzen M."/>
            <person name="Gordon S.G."/>
            <person name="Govers F."/>
            <person name="Grunwald N.J."/>
            <person name="Huang W."/>
            <person name="Ivors K.L."/>
            <person name="Jones R.W."/>
            <person name="Kamoun S."/>
            <person name="Krampis K."/>
            <person name="Lamour K.H."/>
            <person name="Lee M.K."/>
            <person name="McDonald W.H."/>
            <person name="Medina M."/>
            <person name="Meijer H.J."/>
            <person name="Nordberg E.K."/>
            <person name="Maclean D.J."/>
            <person name="Ospina-Giraldo M.D."/>
            <person name="Morris P.F."/>
            <person name="Phuntumart V."/>
            <person name="Putnam N.H."/>
            <person name="Rash S."/>
            <person name="Rose J.K."/>
            <person name="Sakihama Y."/>
            <person name="Salamov A.A."/>
            <person name="Savidor A."/>
            <person name="Scheuring C.F."/>
            <person name="Smith B.M."/>
            <person name="Sobral B.W."/>
            <person name="Terry A."/>
            <person name="Torto-Alalibo T.A."/>
            <person name="Win J."/>
            <person name="Xu Z."/>
            <person name="Zhang H."/>
            <person name="Grigoriev I.V."/>
            <person name="Rokhsar D.S."/>
            <person name="Boore J.L."/>
        </authorList>
    </citation>
    <scope>NUCLEOTIDE SEQUENCE [LARGE SCALE GENOMIC DNA]</scope>
    <source>
        <strain evidence="2 3">P6497</strain>
    </source>
</reference>
<dbReference type="AlphaFoldDB" id="G4YW08"/>
<keyword evidence="3" id="KW-1185">Reference proteome</keyword>
<keyword evidence="1" id="KW-0472">Membrane</keyword>
<evidence type="ECO:0000313" key="3">
    <source>
        <dbReference type="Proteomes" id="UP000002640"/>
    </source>
</evidence>
<evidence type="ECO:0000256" key="1">
    <source>
        <dbReference type="SAM" id="Phobius"/>
    </source>
</evidence>
<dbReference type="KEGG" id="psoj:PHYSODRAFT_311395"/>
<keyword evidence="1" id="KW-0812">Transmembrane</keyword>
<protein>
    <submittedName>
        <fullName evidence="2">Uncharacterized protein</fullName>
    </submittedName>
</protein>
<sequence>MLTEIATLTHKLRAALSYKATETAVWDMLQALFHAEYLLIAEYIDCALPLLYALYLLALSQLPVARYYAQTAVPFNKLKFGISPLYQLAFVLETHVRTVQGHLIVWTVYILRMPLKHNGVASDIHLQ</sequence>
<proteinExistence type="predicted"/>
<organism evidence="2 3">
    <name type="scientific">Phytophthora sojae (strain P6497)</name>
    <name type="common">Soybean stem and root rot agent</name>
    <name type="synonym">Phytophthora megasperma f. sp. glycines</name>
    <dbReference type="NCBI Taxonomy" id="1094619"/>
    <lineage>
        <taxon>Eukaryota</taxon>
        <taxon>Sar</taxon>
        <taxon>Stramenopiles</taxon>
        <taxon>Oomycota</taxon>
        <taxon>Peronosporomycetes</taxon>
        <taxon>Peronosporales</taxon>
        <taxon>Peronosporaceae</taxon>
        <taxon>Phytophthora</taxon>
    </lineage>
</organism>
<dbReference type="InParanoid" id="G4YW08"/>
<dbReference type="EMBL" id="JH159152">
    <property type="protein sequence ID" value="EGZ24391.1"/>
    <property type="molecule type" value="Genomic_DNA"/>
</dbReference>
<feature type="transmembrane region" description="Helical" evidence="1">
    <location>
        <begin position="37"/>
        <end position="58"/>
    </location>
</feature>
<dbReference type="Proteomes" id="UP000002640">
    <property type="component" value="Unassembled WGS sequence"/>
</dbReference>